<comment type="caution">
    <text evidence="1">The sequence shown here is derived from an EMBL/GenBank/DDBJ whole genome shotgun (WGS) entry which is preliminary data.</text>
</comment>
<reference evidence="1 2" key="1">
    <citation type="submission" date="2024-06" db="EMBL/GenBank/DDBJ databases">
        <title>The Natural Products Discovery Center: Release of the First 8490 Sequenced Strains for Exploring Actinobacteria Biosynthetic Diversity.</title>
        <authorList>
            <person name="Kalkreuter E."/>
            <person name="Kautsar S.A."/>
            <person name="Yang D."/>
            <person name="Bader C.D."/>
            <person name="Teijaro C.N."/>
            <person name="Fluegel L."/>
            <person name="Davis C.M."/>
            <person name="Simpson J.R."/>
            <person name="Lauterbach L."/>
            <person name="Steele A.D."/>
            <person name="Gui C."/>
            <person name="Meng S."/>
            <person name="Li G."/>
            <person name="Viehrig K."/>
            <person name="Ye F."/>
            <person name="Su P."/>
            <person name="Kiefer A.F."/>
            <person name="Nichols A."/>
            <person name="Cepeda A.J."/>
            <person name="Yan W."/>
            <person name="Fan B."/>
            <person name="Jiang Y."/>
            <person name="Adhikari A."/>
            <person name="Zheng C.-J."/>
            <person name="Schuster L."/>
            <person name="Cowan T.M."/>
            <person name="Smanski M.J."/>
            <person name="Chevrette M.G."/>
            <person name="De Carvalho L.P.S."/>
            <person name="Shen B."/>
        </authorList>
    </citation>
    <scope>NUCLEOTIDE SEQUENCE [LARGE SCALE GENOMIC DNA]</scope>
    <source>
        <strain evidence="1 2">NPDC046838</strain>
    </source>
</reference>
<name>A0ABV3BQT2_9ACTN</name>
<evidence type="ECO:0000313" key="1">
    <source>
        <dbReference type="EMBL" id="MEU6823377.1"/>
    </source>
</evidence>
<organism evidence="1 2">
    <name type="scientific">Streptomyces atriruber</name>
    <dbReference type="NCBI Taxonomy" id="545121"/>
    <lineage>
        <taxon>Bacteria</taxon>
        <taxon>Bacillati</taxon>
        <taxon>Actinomycetota</taxon>
        <taxon>Actinomycetes</taxon>
        <taxon>Kitasatosporales</taxon>
        <taxon>Streptomycetaceae</taxon>
        <taxon>Streptomyces</taxon>
    </lineage>
</organism>
<keyword evidence="2" id="KW-1185">Reference proteome</keyword>
<sequence length="257" mass="28667">MTESVRDVLTARHAEKLVDELLAAYEEAKRNYYLGGHRLSAVEGGRFCEAAYRLLEEASKGTYTPLGAQLRTEDLANWLAKQAPKGLSRSIKLYIPRALRIVYDIRNNRDAAHLADGIDPNLQDATLVVHVLDWVTAEFVRLSNGTSPEHSRAMVEGIVTRKVPMVQDFGTFPKLLMPGIRAGDHVLMLLYHKGAHGVTYADLYQWVPTVMRSNLRRTLRTLEEKALVHQGEGVVHITYAGESLIEARGLLEVPTVG</sequence>
<dbReference type="EMBL" id="JBEYXV010000011">
    <property type="protein sequence ID" value="MEU6823377.1"/>
    <property type="molecule type" value="Genomic_DNA"/>
</dbReference>
<evidence type="ECO:0000313" key="2">
    <source>
        <dbReference type="Proteomes" id="UP001551176"/>
    </source>
</evidence>
<dbReference type="Proteomes" id="UP001551176">
    <property type="component" value="Unassembled WGS sequence"/>
</dbReference>
<accession>A0ABV3BQT2</accession>
<gene>
    <name evidence="1" type="ORF">ABZ921_22310</name>
</gene>
<proteinExistence type="predicted"/>
<evidence type="ECO:0008006" key="3">
    <source>
        <dbReference type="Google" id="ProtNLM"/>
    </source>
</evidence>
<protein>
    <recommendedName>
        <fullName evidence="3">MarR family transcriptional regulator</fullName>
    </recommendedName>
</protein>
<dbReference type="RefSeq" id="WP_359351788.1">
    <property type="nucleotide sequence ID" value="NZ_JBEYXV010000011.1"/>
</dbReference>